<proteinExistence type="predicted"/>
<accession>A0A1I7WE45</accession>
<reference evidence="3" key="1">
    <citation type="submission" date="2016-11" db="UniProtKB">
        <authorList>
            <consortium name="WormBaseParasite"/>
        </authorList>
    </citation>
    <scope>IDENTIFICATION</scope>
</reference>
<evidence type="ECO:0000313" key="2">
    <source>
        <dbReference type="Proteomes" id="UP000095283"/>
    </source>
</evidence>
<feature type="region of interest" description="Disordered" evidence="1">
    <location>
        <begin position="1"/>
        <end position="26"/>
    </location>
</feature>
<evidence type="ECO:0000313" key="3">
    <source>
        <dbReference type="WBParaSite" id="Hba_03208"/>
    </source>
</evidence>
<protein>
    <submittedName>
        <fullName evidence="3">Transposase</fullName>
    </submittedName>
</protein>
<organism evidence="2 3">
    <name type="scientific">Heterorhabditis bacteriophora</name>
    <name type="common">Entomopathogenic nematode worm</name>
    <dbReference type="NCBI Taxonomy" id="37862"/>
    <lineage>
        <taxon>Eukaryota</taxon>
        <taxon>Metazoa</taxon>
        <taxon>Ecdysozoa</taxon>
        <taxon>Nematoda</taxon>
        <taxon>Chromadorea</taxon>
        <taxon>Rhabditida</taxon>
        <taxon>Rhabditina</taxon>
        <taxon>Rhabditomorpha</taxon>
        <taxon>Strongyloidea</taxon>
        <taxon>Heterorhabditidae</taxon>
        <taxon>Heterorhabditis</taxon>
    </lineage>
</organism>
<name>A0A1I7WE45_HETBA</name>
<sequence length="61" mass="6903">MRWPRNGNRSDAADKMSTPSDLRNPIDRATYSARYAASREIPTAAYRSQLRRSLPTTSTCI</sequence>
<dbReference type="Proteomes" id="UP000095283">
    <property type="component" value="Unplaced"/>
</dbReference>
<dbReference type="WBParaSite" id="Hba_03208">
    <property type="protein sequence ID" value="Hba_03208"/>
    <property type="gene ID" value="Hba_03208"/>
</dbReference>
<evidence type="ECO:0000256" key="1">
    <source>
        <dbReference type="SAM" id="MobiDB-lite"/>
    </source>
</evidence>
<dbReference type="AlphaFoldDB" id="A0A1I7WE45"/>
<keyword evidence="2" id="KW-1185">Reference proteome</keyword>